<dbReference type="InterPro" id="IPR028946">
    <property type="entry name" value="Ntox44"/>
</dbReference>
<dbReference type="STRING" id="1192034.CAP_0592"/>
<keyword evidence="4" id="KW-1185">Reference proteome</keyword>
<feature type="domain" description="Bacterial toxin 44" evidence="2">
    <location>
        <begin position="191"/>
        <end position="291"/>
    </location>
</feature>
<reference evidence="3 4" key="1">
    <citation type="submission" date="2013-05" db="EMBL/GenBank/DDBJ databases">
        <title>Genome assembly of Chondromyces apiculatus DSM 436.</title>
        <authorList>
            <person name="Sharma G."/>
            <person name="Khatri I."/>
            <person name="Kaur C."/>
            <person name="Mayilraj S."/>
            <person name="Subramanian S."/>
        </authorList>
    </citation>
    <scope>NUCLEOTIDE SEQUENCE [LARGE SCALE GENOMIC DNA]</scope>
    <source>
        <strain evidence="3 4">DSM 436</strain>
    </source>
</reference>
<feature type="region of interest" description="Disordered" evidence="1">
    <location>
        <begin position="1"/>
        <end position="20"/>
    </location>
</feature>
<evidence type="ECO:0000313" key="3">
    <source>
        <dbReference type="EMBL" id="EYF07113.1"/>
    </source>
</evidence>
<organism evidence="3 4">
    <name type="scientific">Chondromyces apiculatus DSM 436</name>
    <dbReference type="NCBI Taxonomy" id="1192034"/>
    <lineage>
        <taxon>Bacteria</taxon>
        <taxon>Pseudomonadati</taxon>
        <taxon>Myxococcota</taxon>
        <taxon>Polyangia</taxon>
        <taxon>Polyangiales</taxon>
        <taxon>Polyangiaceae</taxon>
        <taxon>Chondromyces</taxon>
    </lineage>
</organism>
<dbReference type="RefSeq" id="WP_044238073.1">
    <property type="nucleotide sequence ID" value="NZ_ASRX01000011.1"/>
</dbReference>
<dbReference type="Proteomes" id="UP000019678">
    <property type="component" value="Unassembled WGS sequence"/>
</dbReference>
<feature type="compositionally biased region" description="Polar residues" evidence="1">
    <location>
        <begin position="7"/>
        <end position="17"/>
    </location>
</feature>
<dbReference type="Pfam" id="PF15607">
    <property type="entry name" value="Ntox44"/>
    <property type="match status" value="1"/>
</dbReference>
<evidence type="ECO:0000256" key="1">
    <source>
        <dbReference type="SAM" id="MobiDB-lite"/>
    </source>
</evidence>
<feature type="region of interest" description="Disordered" evidence="1">
    <location>
        <begin position="311"/>
        <end position="332"/>
    </location>
</feature>
<protein>
    <recommendedName>
        <fullName evidence="2">Bacterial toxin 44 domain-containing protein</fullName>
    </recommendedName>
</protein>
<comment type="caution">
    <text evidence="3">The sequence shown here is derived from an EMBL/GenBank/DDBJ whole genome shotgun (WGS) entry which is preliminary data.</text>
</comment>
<name>A0A017TCW0_9BACT</name>
<gene>
    <name evidence="3" type="ORF">CAP_0592</name>
</gene>
<evidence type="ECO:0000259" key="2">
    <source>
        <dbReference type="Pfam" id="PF15607"/>
    </source>
</evidence>
<dbReference type="EMBL" id="ASRX01000011">
    <property type="protein sequence ID" value="EYF07113.1"/>
    <property type="molecule type" value="Genomic_DNA"/>
</dbReference>
<accession>A0A017TCW0</accession>
<dbReference type="AlphaFoldDB" id="A0A017TCW0"/>
<sequence length="332" mass="36623">MAETELSRMQSEVQGSFTDIPAGSTVQPCPSWIELRFVPKPMPEPAPSEPGSGEQTFKDRYLWVLKVNGSKHGDGKLDMRKGSVIRYDDLPCGTCSIEIDFPSFGSGVRAFWRKDWPSHVTVKKVEFKDLKTGMVHIFDIINELRAVAEYMAAEMKNNAASGHAWFMSAQNTAGQVPGVGALNKGAALAHWTERVAPGRPWDHKPHFTSQKIGETKPGSWHTWGEWEYFLDAWSNIHYGYVGRAAGFSRDTLLLGANAQQLVHSVTGGGTTGGDPEQDALAIKMGSDMYDQGATITPELLIEKVVRTPQFDRRPHSYESATGAGDQATLRKR</sequence>
<dbReference type="eggNOG" id="COG4842">
    <property type="taxonomic scope" value="Bacteria"/>
</dbReference>
<proteinExistence type="predicted"/>
<evidence type="ECO:0000313" key="4">
    <source>
        <dbReference type="Proteomes" id="UP000019678"/>
    </source>
</evidence>